<organism evidence="3 4">
    <name type="scientific">Torulaspora delbrueckii</name>
    <name type="common">Yeast</name>
    <name type="synonym">Candida colliculosa</name>
    <dbReference type="NCBI Taxonomy" id="4950"/>
    <lineage>
        <taxon>Eukaryota</taxon>
        <taxon>Fungi</taxon>
        <taxon>Dikarya</taxon>
        <taxon>Ascomycota</taxon>
        <taxon>Saccharomycotina</taxon>
        <taxon>Saccharomycetes</taxon>
        <taxon>Saccharomycetales</taxon>
        <taxon>Saccharomycetaceae</taxon>
        <taxon>Torulaspora</taxon>
    </lineage>
</organism>
<name>G8ZTH0_TORDE</name>
<dbReference type="InterPro" id="IPR011990">
    <property type="entry name" value="TPR-like_helical_dom_sf"/>
</dbReference>
<dbReference type="RefSeq" id="XP_003681125.1">
    <property type="nucleotide sequence ID" value="XM_003681077.1"/>
</dbReference>
<gene>
    <name evidence="3" type="primary">TDEL0D03300</name>
    <name evidence="3" type="ORF">TDEL_0D03300</name>
</gene>
<dbReference type="Gene3D" id="1.25.40.10">
    <property type="entry name" value="Tetratricopeptide repeat domain"/>
    <property type="match status" value="2"/>
</dbReference>
<proteinExistence type="predicted"/>
<feature type="region of interest" description="Disordered" evidence="2">
    <location>
        <begin position="476"/>
        <end position="593"/>
    </location>
</feature>
<keyword evidence="1" id="KW-0802">TPR repeat</keyword>
<dbReference type="PROSITE" id="PS50005">
    <property type="entry name" value="TPR"/>
    <property type="match status" value="1"/>
</dbReference>
<dbReference type="GeneID" id="11502348"/>
<dbReference type="InParanoid" id="G8ZTH0"/>
<feature type="compositionally biased region" description="Basic residues" evidence="2">
    <location>
        <begin position="528"/>
        <end position="541"/>
    </location>
</feature>
<feature type="compositionally biased region" description="Polar residues" evidence="2">
    <location>
        <begin position="575"/>
        <end position="593"/>
    </location>
</feature>
<dbReference type="KEGG" id="tdl:TDEL_0D03300"/>
<sequence length="770" mass="87730">MDHIASLSNEITLACGSLALRMNKMSLTLELVSRVLEKNPSDKAALMLLAKTHLLKNEYSDVIGLLQAVDKDRKLWEVFSLACYKLIRFDLAVEAIGHCEEEDDKHDEDINLGVRHLECRILLLADAKKYPLEATVQKFERTLKLTQRSKRPSIHLEALFTRAQLFEKNNQWGKCCNDLQDSIDILQSPDAVNHFHVKDFIFKATFAYIYKVFLSWKMHANTQLIDQLFRDSMKFAHTTRTLQSVNLAQFIYKMLSHQEIDLQGFMNEVASYTDDLRPFACYIVARALIESDLQGNDAKAFEYLQLSLTLNKNKPHVWISMGSMFLRSKRIPDALSAYSKALELVHSTKETHNFLSKHLLPGLNENVKSFAYFGTAQAYMMSNDIDNASVALRQCLNSLSGDDKDAMEKSGLEDLINVLNISMSVDLEKLKESLTIPEIPLSLFLNPMFYLQESQVFQIKETVLETSRTTLKSMPLAIPPTTTESTPKNNPNFKKKIMKKPHETVKPSKLRRRKRNDIFRRANLSISKNKHITNHPKKKQSHHPENDNHTPNTPASNNHTHSYDHPILHNRDSSNRVNETNSNSNHQDSQINNNTTGIEHINIQSFPSIPSSTIYDSNFIPQYGSLYVNNEQSHLTRAAPFNHTNITASNTPSIYPHPAQVIHYFQPVDFPASPSFYYPQPSLEEAYRNNSNGMDSHSPPQTYGRPVMMPQYSNSFYPSDQPRFSASLPTRTAPFMTQQPLQQQRPFLPADNSNCDSTSGDSSQIASFIN</sequence>
<dbReference type="SUPFAM" id="SSF48452">
    <property type="entry name" value="TPR-like"/>
    <property type="match status" value="2"/>
</dbReference>
<evidence type="ECO:0000313" key="3">
    <source>
        <dbReference type="EMBL" id="CCE91914.1"/>
    </source>
</evidence>
<dbReference type="EMBL" id="HE616745">
    <property type="protein sequence ID" value="CCE91914.1"/>
    <property type="molecule type" value="Genomic_DNA"/>
</dbReference>
<dbReference type="Proteomes" id="UP000005627">
    <property type="component" value="Chromosome 4"/>
</dbReference>
<feature type="region of interest" description="Disordered" evidence="2">
    <location>
        <begin position="746"/>
        <end position="770"/>
    </location>
</feature>
<evidence type="ECO:0000313" key="4">
    <source>
        <dbReference type="Proteomes" id="UP000005627"/>
    </source>
</evidence>
<dbReference type="InterPro" id="IPR019734">
    <property type="entry name" value="TPR_rpt"/>
</dbReference>
<feature type="compositionally biased region" description="Polar residues" evidence="2">
    <location>
        <begin position="480"/>
        <end position="492"/>
    </location>
</feature>
<keyword evidence="4" id="KW-1185">Reference proteome</keyword>
<feature type="repeat" description="TPR" evidence="1">
    <location>
        <begin position="315"/>
        <end position="348"/>
    </location>
</feature>
<dbReference type="SMART" id="SM00028">
    <property type="entry name" value="TPR"/>
    <property type="match status" value="3"/>
</dbReference>
<accession>G8ZTH0</accession>
<dbReference type="HOGENOM" id="CLU_362974_0_0_1"/>
<dbReference type="AlphaFoldDB" id="G8ZTH0"/>
<protein>
    <submittedName>
        <fullName evidence="3">Uncharacterized protein</fullName>
    </submittedName>
</protein>
<reference evidence="3 4" key="1">
    <citation type="journal article" date="2011" name="Proc. Natl. Acad. Sci. U.S.A.">
        <title>Evolutionary erosion of yeast sex chromosomes by mating-type switching accidents.</title>
        <authorList>
            <person name="Gordon J.L."/>
            <person name="Armisen D."/>
            <person name="Proux-Wera E."/>
            <person name="Oheigeartaigh S.S."/>
            <person name="Byrne K.P."/>
            <person name="Wolfe K.H."/>
        </authorList>
    </citation>
    <scope>NUCLEOTIDE SEQUENCE [LARGE SCALE GENOMIC DNA]</scope>
    <source>
        <strain evidence="4">ATCC 10662 / CBS 1146 / NBRC 0425 / NCYC 2629 / NRRL Y-866</strain>
    </source>
</reference>
<evidence type="ECO:0000256" key="1">
    <source>
        <dbReference type="PROSITE-ProRule" id="PRU00339"/>
    </source>
</evidence>
<feature type="compositionally biased region" description="Polar residues" evidence="2">
    <location>
        <begin position="549"/>
        <end position="560"/>
    </location>
</feature>
<feature type="compositionally biased region" description="Basic and acidic residues" evidence="2">
    <location>
        <begin position="561"/>
        <end position="574"/>
    </location>
</feature>
<evidence type="ECO:0000256" key="2">
    <source>
        <dbReference type="SAM" id="MobiDB-lite"/>
    </source>
</evidence>
<feature type="compositionally biased region" description="Polar residues" evidence="2">
    <location>
        <begin position="751"/>
        <end position="770"/>
    </location>
</feature>
<dbReference type="eggNOG" id="ENOG502S2KG">
    <property type="taxonomic scope" value="Eukaryota"/>
</dbReference>
<dbReference type="STRING" id="1076872.G8ZTH0"/>
<dbReference type="OrthoDB" id="418911at2759"/>